<dbReference type="Gene3D" id="3.90.550.10">
    <property type="entry name" value="Spore Coat Polysaccharide Biosynthesis Protein SpsA, Chain A"/>
    <property type="match status" value="1"/>
</dbReference>
<proteinExistence type="predicted"/>
<dbReference type="Pfam" id="PF00483">
    <property type="entry name" value="NTP_transferase"/>
    <property type="match status" value="1"/>
</dbReference>
<dbReference type="EMBL" id="BNAF01000008">
    <property type="protein sequence ID" value="GHE38987.1"/>
    <property type="molecule type" value="Genomic_DNA"/>
</dbReference>
<dbReference type="Proteomes" id="UP000620550">
    <property type="component" value="Unassembled WGS sequence"/>
</dbReference>
<feature type="domain" description="Nucleotidyl transferase" evidence="1">
    <location>
        <begin position="26"/>
        <end position="190"/>
    </location>
</feature>
<dbReference type="InterPro" id="IPR029044">
    <property type="entry name" value="Nucleotide-diphossugar_trans"/>
</dbReference>
<name>A0ABQ3I0X3_9SPHI</name>
<evidence type="ECO:0000259" key="1">
    <source>
        <dbReference type="Pfam" id="PF00483"/>
    </source>
</evidence>
<evidence type="ECO:0000313" key="3">
    <source>
        <dbReference type="Proteomes" id="UP000620550"/>
    </source>
</evidence>
<dbReference type="SUPFAM" id="SSF53448">
    <property type="entry name" value="Nucleotide-diphospho-sugar transferases"/>
    <property type="match status" value="1"/>
</dbReference>
<evidence type="ECO:0000313" key="2">
    <source>
        <dbReference type="EMBL" id="GHE38987.1"/>
    </source>
</evidence>
<comment type="caution">
    <text evidence="2">The sequence shown here is derived from an EMBL/GenBank/DDBJ whole genome shotgun (WGS) entry which is preliminary data.</text>
</comment>
<keyword evidence="3" id="KW-1185">Reference proteome</keyword>
<protein>
    <submittedName>
        <fullName evidence="2">Nucleotidyltransferase</fullName>
    </submittedName>
</protein>
<accession>A0ABQ3I0X3</accession>
<organism evidence="2 3">
    <name type="scientific">Sphingobacterium griseoflavum</name>
    <dbReference type="NCBI Taxonomy" id="1474952"/>
    <lineage>
        <taxon>Bacteria</taxon>
        <taxon>Pseudomonadati</taxon>
        <taxon>Bacteroidota</taxon>
        <taxon>Sphingobacteriia</taxon>
        <taxon>Sphingobacteriales</taxon>
        <taxon>Sphingobacteriaceae</taxon>
        <taxon>Sphingobacterium</taxon>
    </lineage>
</organism>
<dbReference type="RefSeq" id="WP_229826521.1">
    <property type="nucleotide sequence ID" value="NZ_BNAF01000008.1"/>
</dbReference>
<reference evidence="3" key="1">
    <citation type="journal article" date="2019" name="Int. J. Syst. Evol. Microbiol.">
        <title>The Global Catalogue of Microorganisms (GCM) 10K type strain sequencing project: providing services to taxonomists for standard genome sequencing and annotation.</title>
        <authorList>
            <consortium name="The Broad Institute Genomics Platform"/>
            <consortium name="The Broad Institute Genome Sequencing Center for Infectious Disease"/>
            <person name="Wu L."/>
            <person name="Ma J."/>
        </authorList>
    </citation>
    <scope>NUCLEOTIDE SEQUENCE [LARGE SCALE GENOMIC DNA]</scope>
    <source>
        <strain evidence="3">CGMCC 1.12966</strain>
    </source>
</reference>
<sequence>MHTTDQAMKPILVILAAGMASRYGSAKQVDGFGPNNETIIDYSIYDAIKAGFGKVVFVIREEFLTTMQANFDAKLRGKIEVAYAFQDFNLKKFGVDTVVEREKPWGTAHAVMSAEQAIDRPFCVINADDFYGFDAFQKMHDFLVNEAHDEEMAMVGFEIGNTLSDHGYVSRGVCAIDDKGYMQSVTERTNIYRGADACADSIVYKEGEQEHPLSAETLVSMNFWGFTPKIIDVARSLFPDFVQKNKSNPKAEFFIPSIPDYMAKMGLARFKVIPTSSPWFGVTYKEDKEQVRDSIRQLVALQTYPHTLYAADKRVDAALYLEQ</sequence>
<gene>
    <name evidence="2" type="ORF">GCM10017764_22710</name>
</gene>
<dbReference type="InterPro" id="IPR005835">
    <property type="entry name" value="NTP_transferase_dom"/>
</dbReference>